<organism evidence="5 6">
    <name type="scientific">Camellia sinensis</name>
    <name type="common">Tea plant</name>
    <name type="synonym">Thea sinensis</name>
    <dbReference type="NCBI Taxonomy" id="4442"/>
    <lineage>
        <taxon>Eukaryota</taxon>
        <taxon>Viridiplantae</taxon>
        <taxon>Streptophyta</taxon>
        <taxon>Embryophyta</taxon>
        <taxon>Tracheophyta</taxon>
        <taxon>Spermatophyta</taxon>
        <taxon>Magnoliopsida</taxon>
        <taxon>eudicotyledons</taxon>
        <taxon>Gunneridae</taxon>
        <taxon>Pentapetalae</taxon>
        <taxon>asterids</taxon>
        <taxon>Ericales</taxon>
        <taxon>Theaceae</taxon>
        <taxon>Camellia</taxon>
    </lineage>
</organism>
<accession>A0A7J7ID01</accession>
<evidence type="ECO:0000256" key="2">
    <source>
        <dbReference type="ARBA" id="ARBA00023284"/>
    </source>
</evidence>
<keyword evidence="2" id="KW-0676">Redox-active center</keyword>
<comment type="caution">
    <text evidence="5">The sequence shown here is derived from an EMBL/GenBank/DDBJ whole genome shotgun (WGS) entry which is preliminary data.</text>
</comment>
<dbReference type="InterPro" id="IPR036249">
    <property type="entry name" value="Thioredoxin-like_sf"/>
</dbReference>
<evidence type="ECO:0000313" key="6">
    <source>
        <dbReference type="Proteomes" id="UP000593564"/>
    </source>
</evidence>
<dbReference type="Pfam" id="PF00462">
    <property type="entry name" value="Glutaredoxin"/>
    <property type="match status" value="1"/>
</dbReference>
<dbReference type="SUPFAM" id="SSF52833">
    <property type="entry name" value="Thioredoxin-like"/>
    <property type="match status" value="1"/>
</dbReference>
<dbReference type="InterPro" id="IPR004480">
    <property type="entry name" value="Monothiol_GRX-rel"/>
</dbReference>
<dbReference type="PANTHER" id="PTHR10293">
    <property type="entry name" value="GLUTAREDOXIN FAMILY MEMBER"/>
    <property type="match status" value="1"/>
</dbReference>
<evidence type="ECO:0000256" key="1">
    <source>
        <dbReference type="ARBA" id="ARBA00008983"/>
    </source>
</evidence>
<reference evidence="6" key="1">
    <citation type="journal article" date="2020" name="Nat. Commun.">
        <title>Genome assembly of wild tea tree DASZ reveals pedigree and selection history of tea varieties.</title>
        <authorList>
            <person name="Zhang W."/>
            <person name="Zhang Y."/>
            <person name="Qiu H."/>
            <person name="Guo Y."/>
            <person name="Wan H."/>
            <person name="Zhang X."/>
            <person name="Scossa F."/>
            <person name="Alseekh S."/>
            <person name="Zhang Q."/>
            <person name="Wang P."/>
            <person name="Xu L."/>
            <person name="Schmidt M.H."/>
            <person name="Jia X."/>
            <person name="Li D."/>
            <person name="Zhu A."/>
            <person name="Guo F."/>
            <person name="Chen W."/>
            <person name="Ni D."/>
            <person name="Usadel B."/>
            <person name="Fernie A.R."/>
            <person name="Wen W."/>
        </authorList>
    </citation>
    <scope>NUCLEOTIDE SEQUENCE [LARGE SCALE GENOMIC DNA]</scope>
    <source>
        <strain evidence="6">cv. G240</strain>
    </source>
</reference>
<dbReference type="EMBL" id="JACBKZ010000001">
    <property type="protein sequence ID" value="KAF5962068.1"/>
    <property type="molecule type" value="Genomic_DNA"/>
</dbReference>
<evidence type="ECO:0000259" key="4">
    <source>
        <dbReference type="Pfam" id="PF00462"/>
    </source>
</evidence>
<sequence length="195" mass="22029">MRRDQDTVNTRSHRRGDSTQSLLQQKRDRQNHILHTPKPNTPYSKTKAKAMWRILSTQLHCFAAAANISSTSRSPFWPSTISLSCSVTSNYGTKAAGSFDHHGMQYSATMPNDPDIHKDFRPTNKLERSGLTLKDTVEQDVKDNLVMLYMKGVHDLPRCGFISLAVRVLKEYNVPLSAGNILEDPELKNAVKAYR</sequence>
<evidence type="ECO:0000313" key="5">
    <source>
        <dbReference type="EMBL" id="KAF5962068.1"/>
    </source>
</evidence>
<feature type="region of interest" description="Disordered" evidence="3">
    <location>
        <begin position="1"/>
        <end position="23"/>
    </location>
</feature>
<dbReference type="PANTHER" id="PTHR10293:SF16">
    <property type="entry name" value="GLUTAREDOXIN-RELATED PROTEIN 5, MITOCHONDRIAL"/>
    <property type="match status" value="1"/>
</dbReference>
<keyword evidence="6" id="KW-1185">Reference proteome</keyword>
<gene>
    <name evidence="5" type="ORF">HYC85_003277</name>
</gene>
<evidence type="ECO:0000256" key="3">
    <source>
        <dbReference type="SAM" id="MobiDB-lite"/>
    </source>
</evidence>
<name>A0A7J7ID01_CAMSI</name>
<dbReference type="InterPro" id="IPR002109">
    <property type="entry name" value="Glutaredoxin"/>
</dbReference>
<dbReference type="AlphaFoldDB" id="A0A7J7ID01"/>
<proteinExistence type="inferred from homology"/>
<comment type="similarity">
    <text evidence="1">Belongs to the glutaredoxin family. CGFS subfamily.</text>
</comment>
<feature type="domain" description="Glutaredoxin" evidence="4">
    <location>
        <begin position="146"/>
        <end position="194"/>
    </location>
</feature>
<dbReference type="Proteomes" id="UP000593564">
    <property type="component" value="Unassembled WGS sequence"/>
</dbReference>
<protein>
    <recommendedName>
        <fullName evidence="4">Glutaredoxin domain-containing protein</fullName>
    </recommendedName>
</protein>
<dbReference type="Gene3D" id="3.40.30.10">
    <property type="entry name" value="Glutaredoxin"/>
    <property type="match status" value="1"/>
</dbReference>
<reference evidence="5 6" key="2">
    <citation type="submission" date="2020-07" db="EMBL/GenBank/DDBJ databases">
        <title>Genome assembly of wild tea tree DASZ reveals pedigree and selection history of tea varieties.</title>
        <authorList>
            <person name="Zhang W."/>
        </authorList>
    </citation>
    <scope>NUCLEOTIDE SEQUENCE [LARGE SCALE GENOMIC DNA]</scope>
    <source>
        <strain evidence="6">cv. G240</strain>
        <tissue evidence="5">Leaf</tissue>
    </source>
</reference>
<dbReference type="PROSITE" id="PS51354">
    <property type="entry name" value="GLUTAREDOXIN_2"/>
    <property type="match status" value="1"/>
</dbReference>
<dbReference type="GO" id="GO:0005759">
    <property type="term" value="C:mitochondrial matrix"/>
    <property type="evidence" value="ECO:0007669"/>
    <property type="project" value="TreeGrafter"/>
</dbReference>